<comment type="caution">
    <text evidence="1">The sequence shown here is derived from an EMBL/GenBank/DDBJ whole genome shotgun (WGS) entry which is preliminary data.</text>
</comment>
<proteinExistence type="predicted"/>
<dbReference type="Proteomes" id="UP001628156">
    <property type="component" value="Unassembled WGS sequence"/>
</dbReference>
<keyword evidence="2" id="KW-1185">Reference proteome</keyword>
<gene>
    <name evidence="1" type="ORF">ENUP19_0119G0012</name>
</gene>
<sequence length="227" mass="26802">MKILFDTQRKNGTVNQLVAHVDTHYLKVRELIRNIDNNIFYKHVSMVYNTKPNILLEMSGGLKKIKCHVTRYFEMIYDDDSNNHELKHCVYVFKSKELNELDTNFVRKHILKVLMRDRKIMVDNECSLEIKKGEDYLIFNDFLVGYGSKNNKSGVLKIPVDEDEVAIIYFNNSLSISTDSQMTKVDNNQKVLYKDSLKENKYKPKEMKRLFKENKKEEALELLDYGK</sequence>
<evidence type="ECO:0000313" key="2">
    <source>
        <dbReference type="Proteomes" id="UP001628156"/>
    </source>
</evidence>
<organism evidence="1 2">
    <name type="scientific">Entamoeba nuttalli</name>
    <dbReference type="NCBI Taxonomy" id="412467"/>
    <lineage>
        <taxon>Eukaryota</taxon>
        <taxon>Amoebozoa</taxon>
        <taxon>Evosea</taxon>
        <taxon>Archamoebae</taxon>
        <taxon>Mastigamoebida</taxon>
        <taxon>Entamoebidae</taxon>
        <taxon>Entamoeba</taxon>
    </lineage>
</organism>
<name>A0ABQ0DIF1_9EUKA</name>
<evidence type="ECO:0000313" key="1">
    <source>
        <dbReference type="EMBL" id="GAB1222621.1"/>
    </source>
</evidence>
<reference evidence="1 2" key="1">
    <citation type="journal article" date="2019" name="PLoS Negl. Trop. Dis.">
        <title>Whole genome sequencing of Entamoeba nuttalli reveals mammalian host-related molecular signatures and a novel octapeptide-repeat surface protein.</title>
        <authorList>
            <person name="Tanaka M."/>
            <person name="Makiuchi T."/>
            <person name="Komiyama T."/>
            <person name="Shiina T."/>
            <person name="Osaki K."/>
            <person name="Tachibana H."/>
        </authorList>
    </citation>
    <scope>NUCLEOTIDE SEQUENCE [LARGE SCALE GENOMIC DNA]</scope>
    <source>
        <strain evidence="1 2">P19-061405</strain>
    </source>
</reference>
<accession>A0ABQ0DIF1</accession>
<protein>
    <submittedName>
        <fullName evidence="1">Uncharacterized protein</fullName>
    </submittedName>
</protein>
<dbReference type="EMBL" id="BAAFRS010000119">
    <property type="protein sequence ID" value="GAB1222621.1"/>
    <property type="molecule type" value="Genomic_DNA"/>
</dbReference>